<accession>A0A101LZK1</accession>
<keyword evidence="1" id="KW-0496">Mitochondrion</keyword>
<comment type="caution">
    <text evidence="1">The sequence shown here is derived from an EMBL/GenBank/DDBJ whole genome shotgun (WGS) entry which is preliminary data.</text>
</comment>
<dbReference type="EMBL" id="LKAM01000006">
    <property type="protein sequence ID" value="KUM48237.1"/>
    <property type="molecule type" value="Genomic_DNA"/>
</dbReference>
<dbReference type="AlphaFoldDB" id="A0A101LZK1"/>
<proteinExistence type="predicted"/>
<organism evidence="1">
    <name type="scientific">Picea glauca</name>
    <name type="common">White spruce</name>
    <name type="synonym">Pinus glauca</name>
    <dbReference type="NCBI Taxonomy" id="3330"/>
    <lineage>
        <taxon>Eukaryota</taxon>
        <taxon>Viridiplantae</taxon>
        <taxon>Streptophyta</taxon>
        <taxon>Embryophyta</taxon>
        <taxon>Tracheophyta</taxon>
        <taxon>Spermatophyta</taxon>
        <taxon>Pinopsida</taxon>
        <taxon>Pinidae</taxon>
        <taxon>Conifers I</taxon>
        <taxon>Pinales</taxon>
        <taxon>Pinaceae</taxon>
        <taxon>Picea</taxon>
    </lineage>
</organism>
<sequence>MVRISRPVSRPEARDKYEQLNITTVSERPGYNQLSPVKSNRLLLSQLKKDATEGEEYLSPNISFYNDRIVTLHTYRRTVYAKTR</sequence>
<evidence type="ECO:0000313" key="1">
    <source>
        <dbReference type="EMBL" id="KUM48237.1"/>
    </source>
</evidence>
<geneLocation type="mitochondrion" evidence="1"/>
<protein>
    <submittedName>
        <fullName evidence="1">Uncharacterized protein</fullName>
    </submittedName>
</protein>
<reference evidence="1" key="1">
    <citation type="journal article" date="2015" name="Genome Biol. Evol.">
        <title>Organellar Genomes of White Spruce (Picea glauca): Assembly and Annotation.</title>
        <authorList>
            <person name="Jackman S.D."/>
            <person name="Warren R.L."/>
            <person name="Gibb E.A."/>
            <person name="Vandervalk B.P."/>
            <person name="Mohamadi H."/>
            <person name="Chu J."/>
            <person name="Raymond A."/>
            <person name="Pleasance S."/>
            <person name="Coope R."/>
            <person name="Wildung M.R."/>
            <person name="Ritland C.E."/>
            <person name="Bousquet J."/>
            <person name="Jones S.J."/>
            <person name="Bohlmann J."/>
            <person name="Birol I."/>
        </authorList>
    </citation>
    <scope>NUCLEOTIDE SEQUENCE [LARGE SCALE GENOMIC DNA]</scope>
    <source>
        <tissue evidence="1">Flushing bud</tissue>
    </source>
</reference>
<name>A0A101LZK1_PICGL</name>
<gene>
    <name evidence="1" type="ORF">ABT39_MTgene5234</name>
</gene>